<dbReference type="KEGG" id="ppap:129810197"/>
<keyword evidence="15" id="KW-1185">Reference proteome</keyword>
<accession>A0A1B0GQ63</accession>
<protein>
    <recommendedName>
        <fullName evidence="7">pyridoxal 5'-phosphate synthase</fullName>
        <ecNumber evidence="7">1.4.3.5</ecNumber>
    </recommendedName>
</protein>
<evidence type="ECO:0000256" key="10">
    <source>
        <dbReference type="ARBA" id="ARBA00023002"/>
    </source>
</evidence>
<dbReference type="FunFam" id="2.30.110.10:FF:000005">
    <property type="entry name" value="NAD(P)H-hydrate epimerase"/>
    <property type="match status" value="1"/>
</dbReference>
<feature type="domain" description="Pyridoxamine 5'-phosphate oxidase N-terminal" evidence="12">
    <location>
        <begin position="54"/>
        <end position="164"/>
    </location>
</feature>
<dbReference type="NCBIfam" id="NF004231">
    <property type="entry name" value="PRK05679.1"/>
    <property type="match status" value="1"/>
</dbReference>
<dbReference type="OrthoDB" id="303614at2759"/>
<proteinExistence type="inferred from homology"/>
<dbReference type="PANTHER" id="PTHR10851:SF0">
    <property type="entry name" value="PYRIDOXINE-5'-PHOSPHATE OXIDASE"/>
    <property type="match status" value="1"/>
</dbReference>
<comment type="similarity">
    <text evidence="5">Belongs to the pyridoxamine 5'-phosphate oxidase family.</text>
</comment>
<name>A0A1B0GQ63_PHLPP</name>
<keyword evidence="11" id="KW-0664">Pyridoxine biosynthesis</keyword>
<dbReference type="PROSITE" id="PS01064">
    <property type="entry name" value="PYRIDOX_OXIDASE"/>
    <property type="match status" value="1"/>
</dbReference>
<dbReference type="InterPro" id="IPR011576">
    <property type="entry name" value="Pyridox_Oxase_N"/>
</dbReference>
<dbReference type="Proteomes" id="UP000092462">
    <property type="component" value="Unassembled WGS sequence"/>
</dbReference>
<evidence type="ECO:0000313" key="15">
    <source>
        <dbReference type="Proteomes" id="UP000092462"/>
    </source>
</evidence>
<reference evidence="14" key="1">
    <citation type="submission" date="2022-08" db="UniProtKB">
        <authorList>
            <consortium name="EnsemblMetazoa"/>
        </authorList>
    </citation>
    <scope>IDENTIFICATION</scope>
    <source>
        <strain evidence="14">Israel</strain>
    </source>
</reference>
<dbReference type="InterPro" id="IPR019576">
    <property type="entry name" value="Pyridoxamine_oxidase_dimer_C"/>
</dbReference>
<evidence type="ECO:0000313" key="14">
    <source>
        <dbReference type="EnsemblMetazoa" id="PPAI008797-PA"/>
    </source>
</evidence>
<dbReference type="PIRSF" id="PIRSF000190">
    <property type="entry name" value="Pyd_amn-ph_oxd"/>
    <property type="match status" value="1"/>
</dbReference>
<dbReference type="SUPFAM" id="SSF50475">
    <property type="entry name" value="FMN-binding split barrel"/>
    <property type="match status" value="1"/>
</dbReference>
<evidence type="ECO:0000256" key="1">
    <source>
        <dbReference type="ARBA" id="ARBA00001917"/>
    </source>
</evidence>
<evidence type="ECO:0000256" key="7">
    <source>
        <dbReference type="ARBA" id="ARBA00012801"/>
    </source>
</evidence>
<dbReference type="InterPro" id="IPR019740">
    <property type="entry name" value="Pyridox_Oxase_CS"/>
</dbReference>
<dbReference type="EC" id="1.4.3.5" evidence="7"/>
<sequence>MRFLRHFSKMSTPGISSLRYKYLERKEAFKEDSLKKKEPFSLFHEWFQEVLNDKLVEEPNAMCLSTVGKDGQPSSRYVLLKGYSDAGITFFTNYESRKAQEMLNNPKVALNMYWFAHKRQIRVEGIVSKVSEKESEDYFRERPVESQMSASISRQSQKVPSREYLDELMAGVRKKTEAEGKVPMPNWGGYLVKPHLFEFWQGQSNRLHDRIVFRRYPGVEKEVDGTLTKEGDDGWVYERLAP</sequence>
<comment type="pathway">
    <text evidence="3">Cofactor metabolism; pyridoxal 5'-phosphate salvage; pyridoxal 5'-phosphate from pyridoxamine 5'-phosphate: step 1/1.</text>
</comment>
<dbReference type="HAMAP" id="MF_01629">
    <property type="entry name" value="PdxH"/>
    <property type="match status" value="1"/>
</dbReference>
<dbReference type="GO" id="GO:0004733">
    <property type="term" value="F:pyridoxamine phosphate oxidase activity"/>
    <property type="evidence" value="ECO:0007669"/>
    <property type="project" value="UniProtKB-EC"/>
</dbReference>
<dbReference type="VEuPathDB" id="VectorBase:PPAI008797"/>
<dbReference type="VEuPathDB" id="VectorBase:PPAPM1_006347"/>
<evidence type="ECO:0000259" key="13">
    <source>
        <dbReference type="Pfam" id="PF10590"/>
    </source>
</evidence>
<dbReference type="PANTHER" id="PTHR10851">
    <property type="entry name" value="PYRIDOXINE-5-PHOSPHATE OXIDASE"/>
    <property type="match status" value="1"/>
</dbReference>
<comment type="function">
    <text evidence="2">Catalyzes the oxidation of either pyridoxine 5'-phosphate (PNP) or pyridoxamine 5'-phosphate (PMP) into pyridoxal 5'-phosphate (PLP).</text>
</comment>
<dbReference type="Pfam" id="PF10590">
    <property type="entry name" value="PNP_phzG_C"/>
    <property type="match status" value="1"/>
</dbReference>
<evidence type="ECO:0000259" key="12">
    <source>
        <dbReference type="Pfam" id="PF01243"/>
    </source>
</evidence>
<dbReference type="NCBIfam" id="TIGR00558">
    <property type="entry name" value="pdxH"/>
    <property type="match status" value="1"/>
</dbReference>
<dbReference type="InterPro" id="IPR012349">
    <property type="entry name" value="Split_barrel_FMN-bd"/>
</dbReference>
<comment type="pathway">
    <text evidence="4">Cofactor metabolism; pyridoxal 5'-phosphate salvage; pyridoxal 5'-phosphate from pyridoxine 5'-phosphate: step 1/1.</text>
</comment>
<dbReference type="GO" id="GO:0010181">
    <property type="term" value="F:FMN binding"/>
    <property type="evidence" value="ECO:0007669"/>
    <property type="project" value="InterPro"/>
</dbReference>
<keyword evidence="8" id="KW-0285">Flavoprotein</keyword>
<dbReference type="EnsemblMetazoa" id="PPAI008797-RA">
    <property type="protein sequence ID" value="PPAI008797-PA"/>
    <property type="gene ID" value="PPAI008797"/>
</dbReference>
<evidence type="ECO:0000256" key="8">
    <source>
        <dbReference type="ARBA" id="ARBA00022630"/>
    </source>
</evidence>
<evidence type="ECO:0000256" key="3">
    <source>
        <dbReference type="ARBA" id="ARBA00004738"/>
    </source>
</evidence>
<comment type="subunit">
    <text evidence="6">Homodimer.</text>
</comment>
<dbReference type="EMBL" id="AJVK01006493">
    <property type="status" value="NOT_ANNOTATED_CDS"/>
    <property type="molecule type" value="Genomic_DNA"/>
</dbReference>
<evidence type="ECO:0000256" key="6">
    <source>
        <dbReference type="ARBA" id="ARBA00011738"/>
    </source>
</evidence>
<feature type="domain" description="Pyridoxine 5'-phosphate oxidase dimerisation C-terminal" evidence="13">
    <location>
        <begin position="187"/>
        <end position="242"/>
    </location>
</feature>
<dbReference type="Gene3D" id="2.30.110.10">
    <property type="entry name" value="Electron Transport, Fmn-binding Protein, Chain A"/>
    <property type="match status" value="1"/>
</dbReference>
<keyword evidence="9" id="KW-0288">FMN</keyword>
<evidence type="ECO:0000256" key="4">
    <source>
        <dbReference type="ARBA" id="ARBA00005037"/>
    </source>
</evidence>
<evidence type="ECO:0000256" key="5">
    <source>
        <dbReference type="ARBA" id="ARBA00007301"/>
    </source>
</evidence>
<dbReference type="InterPro" id="IPR000659">
    <property type="entry name" value="Pyridox_Oxase"/>
</dbReference>
<dbReference type="AlphaFoldDB" id="A0A1B0GQ63"/>
<dbReference type="Pfam" id="PF01243">
    <property type="entry name" value="PNPOx_N"/>
    <property type="match status" value="1"/>
</dbReference>
<keyword evidence="10" id="KW-0560">Oxidoreductase</keyword>
<comment type="cofactor">
    <cofactor evidence="1">
        <name>FMN</name>
        <dbReference type="ChEBI" id="CHEBI:58210"/>
    </cofactor>
</comment>
<evidence type="ECO:0000256" key="2">
    <source>
        <dbReference type="ARBA" id="ARBA00003691"/>
    </source>
</evidence>
<evidence type="ECO:0000256" key="11">
    <source>
        <dbReference type="ARBA" id="ARBA00023096"/>
    </source>
</evidence>
<dbReference type="GO" id="GO:0008615">
    <property type="term" value="P:pyridoxine biosynthetic process"/>
    <property type="evidence" value="ECO:0007669"/>
    <property type="project" value="UniProtKB-KW"/>
</dbReference>
<evidence type="ECO:0000256" key="9">
    <source>
        <dbReference type="ARBA" id="ARBA00022643"/>
    </source>
</evidence>
<dbReference type="RefSeq" id="XP_055716496.1">
    <property type="nucleotide sequence ID" value="XM_055860521.1"/>
</dbReference>
<organism evidence="14 15">
    <name type="scientific">Phlebotomus papatasi</name>
    <name type="common">Sandfly</name>
    <dbReference type="NCBI Taxonomy" id="29031"/>
    <lineage>
        <taxon>Eukaryota</taxon>
        <taxon>Metazoa</taxon>
        <taxon>Ecdysozoa</taxon>
        <taxon>Arthropoda</taxon>
        <taxon>Hexapoda</taxon>
        <taxon>Insecta</taxon>
        <taxon>Pterygota</taxon>
        <taxon>Neoptera</taxon>
        <taxon>Endopterygota</taxon>
        <taxon>Diptera</taxon>
        <taxon>Nematocera</taxon>
        <taxon>Psychodoidea</taxon>
        <taxon>Psychodidae</taxon>
        <taxon>Phlebotomus</taxon>
        <taxon>Phlebotomus</taxon>
    </lineage>
</organism>
<dbReference type="GeneID" id="129810197"/>